<dbReference type="Gene3D" id="3.20.20.80">
    <property type="entry name" value="Glycosidases"/>
    <property type="match status" value="1"/>
</dbReference>
<comment type="caution">
    <text evidence="2">The sequence shown here is derived from an EMBL/GenBank/DDBJ whole genome shotgun (WGS) entry which is preliminary data.</text>
</comment>
<evidence type="ECO:0008006" key="4">
    <source>
        <dbReference type="Google" id="ProtNLM"/>
    </source>
</evidence>
<protein>
    <recommendedName>
        <fullName evidence="4">DUF1735 domain-containing protein</fullName>
    </recommendedName>
</protein>
<dbReference type="InterPro" id="IPR017853">
    <property type="entry name" value="GH"/>
</dbReference>
<reference evidence="2" key="1">
    <citation type="submission" date="2022-01" db="EMBL/GenBank/DDBJ databases">
        <title>Novel bile acid biosynthetic pathways are enriched in the microbiome of centenarians.</title>
        <authorList>
            <person name="Sato Y."/>
            <person name="Atarashi K."/>
            <person name="Plichta R.D."/>
            <person name="Arai Y."/>
            <person name="Sasajima S."/>
            <person name="Kearney M.S."/>
            <person name="Suda W."/>
            <person name="Takeshita K."/>
            <person name="Sasaki T."/>
            <person name="Okamoto S."/>
            <person name="Skelly N.A."/>
            <person name="Okamura Y."/>
            <person name="Vlamakis H."/>
            <person name="Li Y."/>
            <person name="Tanoue T."/>
            <person name="Takei H."/>
            <person name="Nittono H."/>
            <person name="Narushima S."/>
            <person name="Irie J."/>
            <person name="Itoh H."/>
            <person name="Moriya K."/>
            <person name="Sugiura Y."/>
            <person name="Suematsu M."/>
            <person name="Moritoki N."/>
            <person name="Shibata S."/>
            <person name="Littman R.D."/>
            <person name="Fischbach A.M."/>
            <person name="Uwamino Y."/>
            <person name="Inoue T."/>
            <person name="Honda A."/>
            <person name="Hattori M."/>
            <person name="Murai T."/>
            <person name="Xavier J.R."/>
            <person name="Hirose N."/>
            <person name="Honda K."/>
        </authorList>
    </citation>
    <scope>NUCLEOTIDE SEQUENCE</scope>
    <source>
        <strain evidence="2">CE91-St16</strain>
    </source>
</reference>
<feature type="signal peptide" evidence="1">
    <location>
        <begin position="1"/>
        <end position="21"/>
    </location>
</feature>
<proteinExistence type="predicted"/>
<evidence type="ECO:0000313" key="3">
    <source>
        <dbReference type="Proteomes" id="UP001055105"/>
    </source>
</evidence>
<keyword evidence="1" id="KW-0732">Signal</keyword>
<gene>
    <name evidence="2" type="ORF">CE91St16_10680</name>
</gene>
<sequence length="540" mass="60237">MKTQKIQNLLVVTLFCAAALAGLTACDADPVEREGGKLPDKDGLENTYGMLRSTRSVRDEVRVFLTEGNGFVTDNFYYQLTRPLGSALSLEAAVKAGEGETERTLLPEANYDFPDGKKLDIAGDAQHSALKRIRFFAENLAPGEYYLPLTVAADAADAADTERQTVNYLLTVRGLQMGEYKLNQEQVFTVFYLNTALYQPLLVDEYLMSKLDENWENAWPERPDGTRTIGDIVNLRTVVLDYDAATSRALLNLGADMRYVLGHATKYIRPLQDKGRKVCISIEGGGKGLGFCNLTDAQIADFTAQVKAVVTEYGLDGVNFWDRNSGYGKEGMPAMNTTSYPKLIKAVREALGDGLLVTLTDHMEPTEYFWDTAAMGGIEVGKYLDYAWSGYLDNSKDMQIVDPWHQGAAFVSAEWPRKPIAGLAPAKYGCVNIPWYTGEAETNPTERIAPVFLWRDAGYKQSNILVFEEMRTVLQDKYESTWTSSITDGYKFFADDGVYLIDESPWGTSYLSENEYGFDASKLGELDDGSRGYNKWTKDW</sequence>
<feature type="chain" id="PRO_5041248062" description="DUF1735 domain-containing protein" evidence="1">
    <location>
        <begin position="22"/>
        <end position="540"/>
    </location>
</feature>
<accession>A0AA37NZ81</accession>
<dbReference type="PROSITE" id="PS51257">
    <property type="entry name" value="PROKAR_LIPOPROTEIN"/>
    <property type="match status" value="1"/>
</dbReference>
<dbReference type="AlphaFoldDB" id="A0AA37NZ81"/>
<dbReference type="SUPFAM" id="SSF51445">
    <property type="entry name" value="(Trans)glycosidases"/>
    <property type="match status" value="1"/>
</dbReference>
<dbReference type="Proteomes" id="UP001055105">
    <property type="component" value="Unassembled WGS sequence"/>
</dbReference>
<dbReference type="EMBL" id="BQOL01000001">
    <property type="protein sequence ID" value="GKI18160.1"/>
    <property type="molecule type" value="Genomic_DNA"/>
</dbReference>
<evidence type="ECO:0000256" key="1">
    <source>
        <dbReference type="SAM" id="SignalP"/>
    </source>
</evidence>
<name>A0AA37NZ81_9BACT</name>
<organism evidence="2 3">
    <name type="scientific">Alistipes finegoldii</name>
    <dbReference type="NCBI Taxonomy" id="214856"/>
    <lineage>
        <taxon>Bacteria</taxon>
        <taxon>Pseudomonadati</taxon>
        <taxon>Bacteroidota</taxon>
        <taxon>Bacteroidia</taxon>
        <taxon>Bacteroidales</taxon>
        <taxon>Rikenellaceae</taxon>
        <taxon>Alistipes</taxon>
    </lineage>
</organism>
<evidence type="ECO:0000313" key="2">
    <source>
        <dbReference type="EMBL" id="GKI18160.1"/>
    </source>
</evidence>
<dbReference type="RefSeq" id="WP_244076212.1">
    <property type="nucleotide sequence ID" value="NZ_AP025581.1"/>
</dbReference>